<organism evidence="15">
    <name type="scientific">Notodromas monacha</name>
    <dbReference type="NCBI Taxonomy" id="399045"/>
    <lineage>
        <taxon>Eukaryota</taxon>
        <taxon>Metazoa</taxon>
        <taxon>Ecdysozoa</taxon>
        <taxon>Arthropoda</taxon>
        <taxon>Crustacea</taxon>
        <taxon>Oligostraca</taxon>
        <taxon>Ostracoda</taxon>
        <taxon>Podocopa</taxon>
        <taxon>Podocopida</taxon>
        <taxon>Cypridocopina</taxon>
        <taxon>Cypridoidea</taxon>
        <taxon>Cyprididae</taxon>
        <taxon>Notodromas</taxon>
    </lineage>
</organism>
<feature type="compositionally biased region" description="Basic and acidic residues" evidence="13">
    <location>
        <begin position="345"/>
        <end position="358"/>
    </location>
</feature>
<proteinExistence type="inferred from homology"/>
<comment type="catalytic activity">
    <reaction evidence="6">
        <text>N(6)-hexadecanoyl-L-lysyl-[protein] + NAD(+) + H2O = 2''-O-hexadecanoyl-ADP-D-ribose + nicotinamide + L-lysyl-[protein]</text>
        <dbReference type="Rhea" id="RHEA:70563"/>
        <dbReference type="Rhea" id="RHEA-COMP:9752"/>
        <dbReference type="Rhea" id="RHEA-COMP:14175"/>
        <dbReference type="ChEBI" id="CHEBI:15377"/>
        <dbReference type="ChEBI" id="CHEBI:17154"/>
        <dbReference type="ChEBI" id="CHEBI:29969"/>
        <dbReference type="ChEBI" id="CHEBI:57540"/>
        <dbReference type="ChEBI" id="CHEBI:138936"/>
        <dbReference type="ChEBI" id="CHEBI:189673"/>
    </reaction>
    <physiologicalReaction direction="left-to-right" evidence="6">
        <dbReference type="Rhea" id="RHEA:70564"/>
    </physiologicalReaction>
</comment>
<dbReference type="InterPro" id="IPR029035">
    <property type="entry name" value="DHS-like_NAD/FAD-binding_dom"/>
</dbReference>
<dbReference type="Gene3D" id="3.30.1600.10">
    <property type="entry name" value="SIR2/SIRT2 'Small Domain"/>
    <property type="match status" value="1"/>
</dbReference>
<dbReference type="SUPFAM" id="SSF52467">
    <property type="entry name" value="DHS-like NAD/FAD-binding domain"/>
    <property type="match status" value="1"/>
</dbReference>
<evidence type="ECO:0000256" key="4">
    <source>
        <dbReference type="ARBA" id="ARBA00022833"/>
    </source>
</evidence>
<keyword evidence="4 8" id="KW-0862">Zinc</keyword>
<feature type="binding site" evidence="10">
    <location>
        <begin position="177"/>
        <end position="180"/>
    </location>
    <ligand>
        <name>NAD(+)</name>
        <dbReference type="ChEBI" id="CHEBI:57540"/>
    </ligand>
</feature>
<dbReference type="GO" id="GO:0017136">
    <property type="term" value="F:histone deacetylase activity, NAD-dependent"/>
    <property type="evidence" value="ECO:0007669"/>
    <property type="project" value="InterPro"/>
</dbReference>
<feature type="binding site" evidence="10">
    <location>
        <begin position="105"/>
        <end position="107"/>
    </location>
    <ligand>
        <name>NAD(+)</name>
        <dbReference type="ChEBI" id="CHEBI:57540"/>
    </ligand>
</feature>
<dbReference type="InterPro" id="IPR050134">
    <property type="entry name" value="NAD-dep_sirtuin_deacylases"/>
</dbReference>
<protein>
    <recommendedName>
        <fullName evidence="8">NAD-dependent protein deacetylase</fullName>
        <ecNumber evidence="8">2.3.1.286</ecNumber>
    </recommendedName>
</protein>
<dbReference type="GO" id="GO:0070403">
    <property type="term" value="F:NAD+ binding"/>
    <property type="evidence" value="ECO:0007669"/>
    <property type="project" value="UniProtKB-UniRule"/>
</dbReference>
<dbReference type="Proteomes" id="UP000678499">
    <property type="component" value="Unassembled WGS sequence"/>
</dbReference>
<dbReference type="CDD" id="cd01408">
    <property type="entry name" value="SIRT1"/>
    <property type="match status" value="1"/>
</dbReference>
<evidence type="ECO:0000256" key="6">
    <source>
        <dbReference type="ARBA" id="ARBA00048378"/>
    </source>
</evidence>
<feature type="compositionally biased region" description="Polar residues" evidence="13">
    <location>
        <begin position="1"/>
        <end position="17"/>
    </location>
</feature>
<dbReference type="PROSITE" id="PS50305">
    <property type="entry name" value="SIRTUIN"/>
    <property type="match status" value="1"/>
</dbReference>
<feature type="compositionally biased region" description="Basic and acidic residues" evidence="13">
    <location>
        <begin position="20"/>
        <end position="37"/>
    </location>
</feature>
<keyword evidence="16" id="KW-1185">Reference proteome</keyword>
<dbReference type="GO" id="GO:0005634">
    <property type="term" value="C:nucleus"/>
    <property type="evidence" value="ECO:0007669"/>
    <property type="project" value="TreeGrafter"/>
</dbReference>
<dbReference type="InterPro" id="IPR026590">
    <property type="entry name" value="Ssirtuin_cat_dom"/>
</dbReference>
<evidence type="ECO:0000256" key="2">
    <source>
        <dbReference type="ARBA" id="ARBA00022679"/>
    </source>
</evidence>
<evidence type="ECO:0000256" key="11">
    <source>
        <dbReference type="PIRSR" id="PIRSR037938-3"/>
    </source>
</evidence>
<dbReference type="Gene3D" id="3.40.50.1220">
    <property type="entry name" value="TPP-binding domain"/>
    <property type="match status" value="1"/>
</dbReference>
<feature type="binding site" evidence="10">
    <location>
        <begin position="294"/>
        <end position="296"/>
    </location>
    <ligand>
        <name>NAD(+)</name>
        <dbReference type="ChEBI" id="CHEBI:57540"/>
    </ligand>
</feature>
<dbReference type="PANTHER" id="PTHR11085:SF6">
    <property type="entry name" value="NAD-DEPENDENT PROTEIN DEACETYLASE SIRTUIN-2"/>
    <property type="match status" value="1"/>
</dbReference>
<evidence type="ECO:0000256" key="12">
    <source>
        <dbReference type="PROSITE-ProRule" id="PRU00236"/>
    </source>
</evidence>
<keyword evidence="2 8" id="KW-0808">Transferase</keyword>
<feature type="binding site" evidence="11 12">
    <location>
        <position position="232"/>
    </location>
    <ligand>
        <name>Zn(2+)</name>
        <dbReference type="ChEBI" id="CHEBI:29105"/>
    </ligand>
</feature>
<evidence type="ECO:0000256" key="5">
    <source>
        <dbReference type="ARBA" id="ARBA00023027"/>
    </source>
</evidence>
<dbReference type="InterPro" id="IPR003000">
    <property type="entry name" value="Sirtuin"/>
</dbReference>
<evidence type="ECO:0000256" key="9">
    <source>
        <dbReference type="PIRSR" id="PIRSR037938-1"/>
    </source>
</evidence>
<evidence type="ECO:0000313" key="16">
    <source>
        <dbReference type="Proteomes" id="UP000678499"/>
    </source>
</evidence>
<accession>A0A7R9BCI8</accession>
<feature type="binding site" evidence="11 12">
    <location>
        <position position="229"/>
    </location>
    <ligand>
        <name>Zn(2+)</name>
        <dbReference type="ChEBI" id="CHEBI:29105"/>
    </ligand>
</feature>
<dbReference type="OrthoDB" id="420264at2759"/>
<comment type="catalytic activity">
    <reaction evidence="8">
        <text>N(6)-acetyl-L-lysyl-[protein] + NAD(+) + H2O = 2''-O-acetyl-ADP-D-ribose + nicotinamide + L-lysyl-[protein]</text>
        <dbReference type="Rhea" id="RHEA:43636"/>
        <dbReference type="Rhea" id="RHEA-COMP:9752"/>
        <dbReference type="Rhea" id="RHEA-COMP:10731"/>
        <dbReference type="ChEBI" id="CHEBI:15377"/>
        <dbReference type="ChEBI" id="CHEBI:17154"/>
        <dbReference type="ChEBI" id="CHEBI:29969"/>
        <dbReference type="ChEBI" id="CHEBI:57540"/>
        <dbReference type="ChEBI" id="CHEBI:61930"/>
        <dbReference type="ChEBI" id="CHEBI:83767"/>
        <dbReference type="EC" id="2.3.1.286"/>
    </reaction>
</comment>
<dbReference type="PANTHER" id="PTHR11085">
    <property type="entry name" value="NAD-DEPENDENT PROTEIN DEACYLASE SIRTUIN-5, MITOCHONDRIAL-RELATED"/>
    <property type="match status" value="1"/>
</dbReference>
<evidence type="ECO:0000313" key="15">
    <source>
        <dbReference type="EMBL" id="CAD7272607.1"/>
    </source>
</evidence>
<gene>
    <name evidence="15" type="ORF">NMOB1V02_LOCUS532</name>
</gene>
<keyword evidence="5 8" id="KW-0520">NAD</keyword>
<feature type="region of interest" description="Disordered" evidence="13">
    <location>
        <begin position="345"/>
        <end position="368"/>
    </location>
</feature>
<feature type="active site" description="Proton acceptor" evidence="9 12">
    <location>
        <position position="197"/>
    </location>
</feature>
<feature type="binding site" evidence="11 12">
    <location>
        <position position="205"/>
    </location>
    <ligand>
        <name>Zn(2+)</name>
        <dbReference type="ChEBI" id="CHEBI:29105"/>
    </ligand>
</feature>
<evidence type="ECO:0000256" key="8">
    <source>
        <dbReference type="PIRNR" id="PIRNR037938"/>
    </source>
</evidence>
<evidence type="ECO:0000256" key="1">
    <source>
        <dbReference type="ARBA" id="ARBA00006924"/>
    </source>
</evidence>
<dbReference type="Pfam" id="PF02146">
    <property type="entry name" value="SIR2"/>
    <property type="match status" value="1"/>
</dbReference>
<feature type="binding site" evidence="11 12">
    <location>
        <position position="208"/>
    </location>
    <ligand>
        <name>Zn(2+)</name>
        <dbReference type="ChEBI" id="CHEBI:29105"/>
    </ligand>
</feature>
<dbReference type="InterPro" id="IPR026591">
    <property type="entry name" value="Sirtuin_cat_small_dom_sf"/>
</dbReference>
<comment type="catalytic activity">
    <reaction evidence="7">
        <text>N(6)-tetradecanoyl-L-lysyl-[protein] + NAD(+) + H2O = 2''-O-tetradecanoyl-ADP-D-ribose + nicotinamide + L-lysyl-[protein]</text>
        <dbReference type="Rhea" id="RHEA:70567"/>
        <dbReference type="Rhea" id="RHEA-COMP:9752"/>
        <dbReference type="Rhea" id="RHEA-COMP:15437"/>
        <dbReference type="ChEBI" id="CHEBI:15377"/>
        <dbReference type="ChEBI" id="CHEBI:17154"/>
        <dbReference type="ChEBI" id="CHEBI:29969"/>
        <dbReference type="ChEBI" id="CHEBI:57540"/>
        <dbReference type="ChEBI" id="CHEBI:141129"/>
        <dbReference type="ChEBI" id="CHEBI:189674"/>
    </reaction>
    <physiologicalReaction direction="left-to-right" evidence="7">
        <dbReference type="Rhea" id="RHEA:70568"/>
    </physiologicalReaction>
</comment>
<evidence type="ECO:0000256" key="13">
    <source>
        <dbReference type="SAM" id="MobiDB-lite"/>
    </source>
</evidence>
<dbReference type="EMBL" id="OA882083">
    <property type="protein sequence ID" value="CAD7272607.1"/>
    <property type="molecule type" value="Genomic_DNA"/>
</dbReference>
<reference evidence="15" key="1">
    <citation type="submission" date="2020-11" db="EMBL/GenBank/DDBJ databases">
        <authorList>
            <person name="Tran Van P."/>
        </authorList>
    </citation>
    <scope>NUCLEOTIDE SEQUENCE</scope>
</reference>
<feature type="binding site" evidence="10">
    <location>
        <begin position="270"/>
        <end position="271"/>
    </location>
    <ligand>
        <name>NAD(+)</name>
        <dbReference type="ChEBI" id="CHEBI:57540"/>
    </ligand>
</feature>
<evidence type="ECO:0000256" key="10">
    <source>
        <dbReference type="PIRSR" id="PIRSR037938-2"/>
    </source>
</evidence>
<evidence type="ECO:0000259" key="14">
    <source>
        <dbReference type="PROSITE" id="PS50305"/>
    </source>
</evidence>
<dbReference type="AlphaFoldDB" id="A0A7R9BCI8"/>
<comment type="similarity">
    <text evidence="1 8">Belongs to the sirtuin family. Class I subfamily.</text>
</comment>
<name>A0A7R9BCI8_9CRUS</name>
<feature type="region of interest" description="Disordered" evidence="13">
    <location>
        <begin position="1"/>
        <end position="53"/>
    </location>
</feature>
<keyword evidence="3 8" id="KW-0479">Metal-binding</keyword>
<dbReference type="EC" id="2.3.1.286" evidence="8"/>
<sequence length="368" mass="40435">MSSSSGQNPDENSSSGNHGKKPEGPLRDKGKKPKPDKQQPTQTVNEEEEEDALSQALKQLMLSRPAPKADAEAMPKIAAGIRDGKIKKIVVLAGAGISTAAGIPDFRSPGTGLYDNLAKLDLPYPEAVFEIRFFKKNPKPFFALAKELYPGGYKPTLSHYFIRLLQDKKLLVRHYTQNIDDLEKVAGVSDEFLVQAHGTFSTSHCIKCKKAYDSDWVKPRVFRDEVPKCESCGAIVKPDIVFFGENLPDRFYDLLQIDFRDPDLLIVMGTSLAVSPINMLVGRIPASCHKLLINREMVGEELFAMRSSKSDRDGVFGAFIGNSDDGCQELAELLGWGSELKELHQRGHEAGKSGKGKEANSASKPAES</sequence>
<dbReference type="GO" id="GO:0008270">
    <property type="term" value="F:zinc ion binding"/>
    <property type="evidence" value="ECO:0007669"/>
    <property type="project" value="UniProtKB-UniRule"/>
</dbReference>
<dbReference type="InterPro" id="IPR017328">
    <property type="entry name" value="Sirtuin_class_I"/>
</dbReference>
<evidence type="ECO:0000256" key="3">
    <source>
        <dbReference type="ARBA" id="ARBA00022723"/>
    </source>
</evidence>
<feature type="binding site" evidence="10">
    <location>
        <begin position="95"/>
        <end position="99"/>
    </location>
    <ligand>
        <name>NAD(+)</name>
        <dbReference type="ChEBI" id="CHEBI:57540"/>
    </ligand>
</feature>
<evidence type="ECO:0000256" key="7">
    <source>
        <dbReference type="ARBA" id="ARBA00048905"/>
    </source>
</evidence>
<dbReference type="EMBL" id="CAJPEX010000046">
    <property type="protein sequence ID" value="CAG0912759.1"/>
    <property type="molecule type" value="Genomic_DNA"/>
</dbReference>
<dbReference type="PIRSF" id="PIRSF037938">
    <property type="entry name" value="SIR2_euk"/>
    <property type="match status" value="1"/>
</dbReference>
<feature type="domain" description="Deacetylase sirtuin-type" evidence="14">
    <location>
        <begin position="67"/>
        <end position="337"/>
    </location>
</feature>
<comment type="cofactor">
    <cofactor evidence="11">
        <name>Zn(2+)</name>
        <dbReference type="ChEBI" id="CHEBI:29105"/>
    </cofactor>
    <text evidence="11">Binds 1 zinc ion per subunit.</text>
</comment>